<dbReference type="AlphaFoldDB" id="A0A9Q1QGU3"/>
<proteinExistence type="inferred from homology"/>
<sequence length="236" mass="27398">MPMNRHSFCIWHITSKFSGWFMAILHDQYPQWCADFYVLYKLDMPEEFECQWPQVVGKYNLRNNKHVIGLYQIKHFMRFVFSSTSLRDLPKQVELAVQEIRQTQLHNNMLAKSTITPLVFGSPLEKQGSQVLTPFAFQKLQEQIVRSSEYSILHLNGNNFVLGNYGATSTTRSHKVFWDGRIAIQYSLPPKSITKGRPRKRSMKGRKESSCQTKTCSICGRTRHNATTCLEIKENA</sequence>
<evidence type="ECO:0000313" key="2">
    <source>
        <dbReference type="EMBL" id="KAJ8441016.1"/>
    </source>
</evidence>
<comment type="caution">
    <text evidence="2">The sequence shown here is derived from an EMBL/GenBank/DDBJ whole genome shotgun (WGS) entry which is preliminary data.</text>
</comment>
<evidence type="ECO:0000313" key="3">
    <source>
        <dbReference type="Proteomes" id="UP001153076"/>
    </source>
</evidence>
<keyword evidence="3" id="KW-1185">Reference proteome</keyword>
<dbReference type="InterPro" id="IPR031052">
    <property type="entry name" value="FHY3/FAR1"/>
</dbReference>
<dbReference type="Proteomes" id="UP001153076">
    <property type="component" value="Unassembled WGS sequence"/>
</dbReference>
<evidence type="ECO:0000256" key="1">
    <source>
        <dbReference type="RuleBase" id="RU367018"/>
    </source>
</evidence>
<protein>
    <recommendedName>
        <fullName evidence="1">Protein FAR1-RELATED SEQUENCE</fullName>
    </recommendedName>
</protein>
<accession>A0A9Q1QGU3</accession>
<dbReference type="GO" id="GO:0008270">
    <property type="term" value="F:zinc ion binding"/>
    <property type="evidence" value="ECO:0007669"/>
    <property type="project" value="UniProtKB-UniRule"/>
</dbReference>
<reference evidence="2" key="1">
    <citation type="submission" date="2022-04" db="EMBL/GenBank/DDBJ databases">
        <title>Carnegiea gigantea Genome sequencing and assembly v2.</title>
        <authorList>
            <person name="Copetti D."/>
            <person name="Sanderson M.J."/>
            <person name="Burquez A."/>
            <person name="Wojciechowski M.F."/>
        </authorList>
    </citation>
    <scope>NUCLEOTIDE SEQUENCE</scope>
    <source>
        <strain evidence="2">SGP5-SGP5p</strain>
        <tissue evidence="2">Aerial part</tissue>
    </source>
</reference>
<dbReference type="PANTHER" id="PTHR31669:SF263">
    <property type="entry name" value="PROTEIN FAR1-RELATED SEQUENCE"/>
    <property type="match status" value="1"/>
</dbReference>
<comment type="function">
    <text evidence="1">Putative transcription activator involved in regulating light control of development.</text>
</comment>
<dbReference type="GO" id="GO:0005634">
    <property type="term" value="C:nucleus"/>
    <property type="evidence" value="ECO:0007669"/>
    <property type="project" value="UniProtKB-SubCell"/>
</dbReference>
<dbReference type="EMBL" id="JAKOGI010000179">
    <property type="protein sequence ID" value="KAJ8441016.1"/>
    <property type="molecule type" value="Genomic_DNA"/>
</dbReference>
<dbReference type="OrthoDB" id="1499063at2759"/>
<organism evidence="2 3">
    <name type="scientific">Carnegiea gigantea</name>
    <dbReference type="NCBI Taxonomy" id="171969"/>
    <lineage>
        <taxon>Eukaryota</taxon>
        <taxon>Viridiplantae</taxon>
        <taxon>Streptophyta</taxon>
        <taxon>Embryophyta</taxon>
        <taxon>Tracheophyta</taxon>
        <taxon>Spermatophyta</taxon>
        <taxon>Magnoliopsida</taxon>
        <taxon>eudicotyledons</taxon>
        <taxon>Gunneridae</taxon>
        <taxon>Pentapetalae</taxon>
        <taxon>Caryophyllales</taxon>
        <taxon>Cactineae</taxon>
        <taxon>Cactaceae</taxon>
        <taxon>Cactoideae</taxon>
        <taxon>Echinocereeae</taxon>
        <taxon>Carnegiea</taxon>
    </lineage>
</organism>
<keyword evidence="1" id="KW-0479">Metal-binding</keyword>
<keyword evidence="1" id="KW-0863">Zinc-finger</keyword>
<comment type="subcellular location">
    <subcellularLocation>
        <location evidence="1">Nucleus</location>
    </subcellularLocation>
</comment>
<keyword evidence="1" id="KW-0862">Zinc</keyword>
<dbReference type="GO" id="GO:0006355">
    <property type="term" value="P:regulation of DNA-templated transcription"/>
    <property type="evidence" value="ECO:0007669"/>
    <property type="project" value="UniProtKB-UniRule"/>
</dbReference>
<comment type="similarity">
    <text evidence="1">Belongs to the FHY3/FAR1 family.</text>
</comment>
<keyword evidence="1" id="KW-0539">Nucleus</keyword>
<name>A0A9Q1QGU3_9CARY</name>
<dbReference type="PANTHER" id="PTHR31669">
    <property type="entry name" value="PROTEIN FAR1-RELATED SEQUENCE 10-RELATED"/>
    <property type="match status" value="1"/>
</dbReference>
<gene>
    <name evidence="2" type="ORF">Cgig2_021380</name>
</gene>